<dbReference type="PRINTS" id="PR00385">
    <property type="entry name" value="P450"/>
</dbReference>
<comment type="similarity">
    <text evidence="1 7">Belongs to the cytochrome P450 family.</text>
</comment>
<dbReference type="CDD" id="cd11073">
    <property type="entry name" value="CYP76-like"/>
    <property type="match status" value="1"/>
</dbReference>
<evidence type="ECO:0000256" key="2">
    <source>
        <dbReference type="ARBA" id="ARBA00022723"/>
    </source>
</evidence>
<name>A0ABC8YE02_9POAL</name>
<dbReference type="FunFam" id="1.10.630.10:FF:000007">
    <property type="entry name" value="Cytochrome P450 76C4"/>
    <property type="match status" value="1"/>
</dbReference>
<dbReference type="GO" id="GO:0046872">
    <property type="term" value="F:metal ion binding"/>
    <property type="evidence" value="ECO:0007669"/>
    <property type="project" value="UniProtKB-KW"/>
</dbReference>
<dbReference type="InterPro" id="IPR002401">
    <property type="entry name" value="Cyt_P450_E_grp-I"/>
</dbReference>
<keyword evidence="2 6" id="KW-0479">Metal-binding</keyword>
<evidence type="ECO:0000256" key="1">
    <source>
        <dbReference type="ARBA" id="ARBA00010617"/>
    </source>
</evidence>
<dbReference type="GO" id="GO:0051502">
    <property type="term" value="P:diterpene phytoalexin biosynthetic process"/>
    <property type="evidence" value="ECO:0007669"/>
    <property type="project" value="UniProtKB-ARBA"/>
</dbReference>
<keyword evidence="8" id="KW-1133">Transmembrane helix</keyword>
<gene>
    <name evidence="9" type="ORF">URODEC1_LOCUS32766</name>
</gene>
<dbReference type="InterPro" id="IPR017972">
    <property type="entry name" value="Cyt_P450_CS"/>
</dbReference>
<keyword evidence="10" id="KW-1185">Reference proteome</keyword>
<reference evidence="10" key="1">
    <citation type="submission" date="2024-06" db="EMBL/GenBank/DDBJ databases">
        <authorList>
            <person name="Ryan C."/>
        </authorList>
    </citation>
    <scope>NUCLEOTIDE SEQUENCE [LARGE SCALE GENOMIC DNA]</scope>
</reference>
<keyword evidence="4 7" id="KW-0560">Oxidoreductase</keyword>
<dbReference type="EMBL" id="OZ075126">
    <property type="protein sequence ID" value="CAL4940851.1"/>
    <property type="molecule type" value="Genomic_DNA"/>
</dbReference>
<evidence type="ECO:0000256" key="3">
    <source>
        <dbReference type="ARBA" id="ARBA00022821"/>
    </source>
</evidence>
<dbReference type="PANTHER" id="PTHR47950">
    <property type="entry name" value="CYTOCHROME P450, FAMILY 76, SUBFAMILY C, POLYPEPTIDE 5-RELATED"/>
    <property type="match status" value="1"/>
</dbReference>
<sequence>MKITERGAWLLWATLAVVSLLYYLTSLGRRRRCSGSRRPLPPGPRPLPIIGNALDLRGANLHHALARLARAHGDVMRLQLGPSGAAVVVVSSPAAAREAFARHDRRHLARVVPDAVRALGWADRSMIWLPSSDPRWKALRGVVAAHVVSPRSLASARGARERAVRGLVAHLRGRAGREVEVGRALYAAMLNLVSSSFFSVDLVDMDSGAESAHGIRHHVEEVANLMTRTNVSDLFPFLRPLDLQGLHRKATVHLGEIFRILDSIIDRRLAENSSSSGDKRGDFLDALVNLMSAGEISREDATTIGFDVLAAGSDTTAVTVEWAMALLLRNPDAMARARAEIGSALGRKESVAEPDAARLLYLQAVVKEAMRLRPVTPVLIPHKATEDGLEIGGYAVPRGSTVIFNAWAMMQDATAWERPEEFVPERFLSSGRAAGVDFKGKDYEFIPFGSGRRQCPGLPLAELVVPHVLAALLHAFEWRLPDGVPAEQLDVSDRFTTANVMAVPLKAVPIVITKSQVMMLNKHEASGGVLNHDMRISPVRNLGIANSRTGKPSSQVSR</sequence>
<evidence type="ECO:0000313" key="10">
    <source>
        <dbReference type="Proteomes" id="UP001497457"/>
    </source>
</evidence>
<keyword evidence="3" id="KW-0611">Plant defense</keyword>
<feature type="transmembrane region" description="Helical" evidence="8">
    <location>
        <begin position="7"/>
        <end position="24"/>
    </location>
</feature>
<keyword evidence="7" id="KW-0503">Monooxygenase</keyword>
<keyword evidence="8" id="KW-0472">Membrane</keyword>
<accession>A0ABC8YE02</accession>
<reference evidence="9 10" key="2">
    <citation type="submission" date="2024-10" db="EMBL/GenBank/DDBJ databases">
        <authorList>
            <person name="Ryan C."/>
        </authorList>
    </citation>
    <scope>NUCLEOTIDE SEQUENCE [LARGE SCALE GENOMIC DNA]</scope>
</reference>
<dbReference type="PROSITE" id="PS00086">
    <property type="entry name" value="CYTOCHROME_P450"/>
    <property type="match status" value="1"/>
</dbReference>
<dbReference type="PANTHER" id="PTHR47950:SF44">
    <property type="entry name" value="CYTOCHROME P450, FAMILY 76, SUBFAMILY C, POLYPEPTIDE 5-RELATED"/>
    <property type="match status" value="1"/>
</dbReference>
<keyword evidence="6 7" id="KW-0349">Heme</keyword>
<dbReference type="GO" id="GO:0016709">
    <property type="term" value="F:oxidoreductase activity, acting on paired donors, with incorporation or reduction of molecular oxygen, NAD(P)H as one donor, and incorporation of one atom of oxygen"/>
    <property type="evidence" value="ECO:0007669"/>
    <property type="project" value="UniProtKB-ARBA"/>
</dbReference>
<evidence type="ECO:0000256" key="7">
    <source>
        <dbReference type="RuleBase" id="RU000461"/>
    </source>
</evidence>
<dbReference type="Pfam" id="PF00067">
    <property type="entry name" value="p450"/>
    <property type="match status" value="1"/>
</dbReference>
<comment type="cofactor">
    <cofactor evidence="6">
        <name>heme</name>
        <dbReference type="ChEBI" id="CHEBI:30413"/>
    </cofactor>
</comment>
<dbReference type="InterPro" id="IPR036396">
    <property type="entry name" value="Cyt_P450_sf"/>
</dbReference>
<dbReference type="InterPro" id="IPR001128">
    <property type="entry name" value="Cyt_P450"/>
</dbReference>
<dbReference type="AlphaFoldDB" id="A0ABC8YE02"/>
<evidence type="ECO:0000256" key="5">
    <source>
        <dbReference type="ARBA" id="ARBA00023004"/>
    </source>
</evidence>
<evidence type="ECO:0000256" key="4">
    <source>
        <dbReference type="ARBA" id="ARBA00023002"/>
    </source>
</evidence>
<evidence type="ECO:0008006" key="11">
    <source>
        <dbReference type="Google" id="ProtNLM"/>
    </source>
</evidence>
<keyword evidence="8" id="KW-0812">Transmembrane</keyword>
<dbReference type="Proteomes" id="UP001497457">
    <property type="component" value="Chromosome 16b"/>
</dbReference>
<keyword evidence="5 6" id="KW-0408">Iron</keyword>
<organism evidence="9 10">
    <name type="scientific">Urochloa decumbens</name>
    <dbReference type="NCBI Taxonomy" id="240449"/>
    <lineage>
        <taxon>Eukaryota</taxon>
        <taxon>Viridiplantae</taxon>
        <taxon>Streptophyta</taxon>
        <taxon>Embryophyta</taxon>
        <taxon>Tracheophyta</taxon>
        <taxon>Spermatophyta</taxon>
        <taxon>Magnoliopsida</taxon>
        <taxon>Liliopsida</taxon>
        <taxon>Poales</taxon>
        <taxon>Poaceae</taxon>
        <taxon>PACMAD clade</taxon>
        <taxon>Panicoideae</taxon>
        <taxon>Panicodae</taxon>
        <taxon>Paniceae</taxon>
        <taxon>Melinidinae</taxon>
        <taxon>Urochloa</taxon>
    </lineage>
</organism>
<dbReference type="PRINTS" id="PR00463">
    <property type="entry name" value="EP450I"/>
</dbReference>
<evidence type="ECO:0000313" key="9">
    <source>
        <dbReference type="EMBL" id="CAL4940851.1"/>
    </source>
</evidence>
<dbReference type="GO" id="GO:0006952">
    <property type="term" value="P:defense response"/>
    <property type="evidence" value="ECO:0007669"/>
    <property type="project" value="UniProtKB-KW"/>
</dbReference>
<proteinExistence type="inferred from homology"/>
<dbReference type="Gene3D" id="1.10.630.10">
    <property type="entry name" value="Cytochrome P450"/>
    <property type="match status" value="1"/>
</dbReference>
<evidence type="ECO:0000256" key="6">
    <source>
        <dbReference type="PIRSR" id="PIRSR602401-1"/>
    </source>
</evidence>
<protein>
    <recommendedName>
        <fullName evidence="11">Cytochrome P450</fullName>
    </recommendedName>
</protein>
<dbReference type="SUPFAM" id="SSF48264">
    <property type="entry name" value="Cytochrome P450"/>
    <property type="match status" value="1"/>
</dbReference>
<evidence type="ECO:0000256" key="8">
    <source>
        <dbReference type="SAM" id="Phobius"/>
    </source>
</evidence>
<feature type="binding site" description="axial binding residue" evidence="6">
    <location>
        <position position="455"/>
    </location>
    <ligand>
        <name>heme</name>
        <dbReference type="ChEBI" id="CHEBI:30413"/>
    </ligand>
    <ligandPart>
        <name>Fe</name>
        <dbReference type="ChEBI" id="CHEBI:18248"/>
    </ligandPart>
</feature>